<keyword evidence="3" id="KW-1185">Reference proteome</keyword>
<gene>
    <name evidence="2" type="primary">WBGene00282774</name>
</gene>
<name>A0A2A6BG33_PRIPA</name>
<feature type="compositionally biased region" description="Basic residues" evidence="1">
    <location>
        <begin position="17"/>
        <end position="28"/>
    </location>
</feature>
<feature type="region of interest" description="Disordered" evidence="1">
    <location>
        <begin position="1"/>
        <end position="38"/>
    </location>
</feature>
<feature type="compositionally biased region" description="Basic and acidic residues" evidence="1">
    <location>
        <begin position="29"/>
        <end position="38"/>
    </location>
</feature>
<reference evidence="2" key="2">
    <citation type="submission" date="2022-06" db="UniProtKB">
        <authorList>
            <consortium name="EnsemblMetazoa"/>
        </authorList>
    </citation>
    <scope>IDENTIFICATION</scope>
    <source>
        <strain evidence="2">PS312</strain>
    </source>
</reference>
<reference evidence="3" key="1">
    <citation type="journal article" date="2008" name="Nat. Genet.">
        <title>The Pristionchus pacificus genome provides a unique perspective on nematode lifestyle and parasitism.</title>
        <authorList>
            <person name="Dieterich C."/>
            <person name="Clifton S.W."/>
            <person name="Schuster L.N."/>
            <person name="Chinwalla A."/>
            <person name="Delehaunty K."/>
            <person name="Dinkelacker I."/>
            <person name="Fulton L."/>
            <person name="Fulton R."/>
            <person name="Godfrey J."/>
            <person name="Minx P."/>
            <person name="Mitreva M."/>
            <person name="Roeseler W."/>
            <person name="Tian H."/>
            <person name="Witte H."/>
            <person name="Yang S.P."/>
            <person name="Wilson R.K."/>
            <person name="Sommer R.J."/>
        </authorList>
    </citation>
    <scope>NUCLEOTIDE SEQUENCE [LARGE SCALE GENOMIC DNA]</scope>
    <source>
        <strain evidence="3">PS312</strain>
    </source>
</reference>
<accession>A0A2A6BG33</accession>
<evidence type="ECO:0000313" key="3">
    <source>
        <dbReference type="Proteomes" id="UP000005239"/>
    </source>
</evidence>
<sequence>MAIHRFTTGESSSTAEKKKRASRMKRRILPHDSKPSRSLDRVYIMTGAPTTRKPNCARELRHKGGYAEMSGFGFSSSSNGGASKISNMNDQALIWMTNPYLSSPRFERLQSMGNYETDSTFY</sequence>
<evidence type="ECO:0000313" key="2">
    <source>
        <dbReference type="EnsemblMetazoa" id="PPA44405.1"/>
    </source>
</evidence>
<protein>
    <submittedName>
        <fullName evidence="2">Uncharacterized protein</fullName>
    </submittedName>
</protein>
<dbReference type="AlphaFoldDB" id="A0A2A6BG33"/>
<proteinExistence type="predicted"/>
<dbReference type="EnsemblMetazoa" id="PPA44405.1">
    <property type="protein sequence ID" value="PPA44405.1"/>
    <property type="gene ID" value="WBGene00282774"/>
</dbReference>
<organism evidence="2 3">
    <name type="scientific">Pristionchus pacificus</name>
    <name type="common">Parasitic nematode worm</name>
    <dbReference type="NCBI Taxonomy" id="54126"/>
    <lineage>
        <taxon>Eukaryota</taxon>
        <taxon>Metazoa</taxon>
        <taxon>Ecdysozoa</taxon>
        <taxon>Nematoda</taxon>
        <taxon>Chromadorea</taxon>
        <taxon>Rhabditida</taxon>
        <taxon>Rhabditina</taxon>
        <taxon>Diplogasteromorpha</taxon>
        <taxon>Diplogasteroidea</taxon>
        <taxon>Neodiplogasteridae</taxon>
        <taxon>Pristionchus</taxon>
    </lineage>
</organism>
<dbReference type="Proteomes" id="UP000005239">
    <property type="component" value="Unassembled WGS sequence"/>
</dbReference>
<accession>A0A8R1Z6Z4</accession>
<evidence type="ECO:0000256" key="1">
    <source>
        <dbReference type="SAM" id="MobiDB-lite"/>
    </source>
</evidence>